<reference evidence="1" key="1">
    <citation type="submission" date="2022-06" db="EMBL/GenBank/DDBJ databases">
        <authorList>
            <person name="Legras J.-L."/>
            <person name="Devillers H."/>
            <person name="Grondin C."/>
        </authorList>
    </citation>
    <scope>NUCLEOTIDE SEQUENCE</scope>
    <source>
        <strain evidence="1">CLIB 1444</strain>
    </source>
</reference>
<dbReference type="Proteomes" id="UP001152531">
    <property type="component" value="Unassembled WGS sequence"/>
</dbReference>
<sequence>MTSVIPKPPDFHSKRITDDHMDNMIFYLKYKKDHEIKPSMVRGKCLKKLYSEIHSLVHDIQIKYDKHQSVKRDHCLAAKFLAAVLTSLPFLYCESREFEDYQWTRIAYDLGNADELLPHLVRYQVGPSFYISFGSITNQLKREFFKLFATNYKSPKHPDTADDNFHNSPIIYRDKQINEEFEYFTTDEIKRLIINGDRLHSDFTQSSVPKKDPANSEWYHHWGYVYETNKDALRAIELEIGNYHLEISFLQDLLDLRLGYFNVQSTNTSLSNLIRQKIHKINSVYLPRLQKLRAVKLKGLQSTKPFSSKFYDILHY</sequence>
<keyword evidence="2" id="KW-1185">Reference proteome</keyword>
<name>A0ACA9Y8P5_9ASCO</name>
<dbReference type="EMBL" id="CALSDN010000006">
    <property type="protein sequence ID" value="CAH6721417.1"/>
    <property type="molecule type" value="Genomic_DNA"/>
</dbReference>
<gene>
    <name evidence="1" type="ORF">CLIB1444_06S01706</name>
</gene>
<evidence type="ECO:0000313" key="2">
    <source>
        <dbReference type="Proteomes" id="UP001152531"/>
    </source>
</evidence>
<protein>
    <submittedName>
        <fullName evidence="1">Uncharacterized protein</fullName>
    </submittedName>
</protein>
<proteinExistence type="predicted"/>
<accession>A0ACA9Y8P5</accession>
<organism evidence="1 2">
    <name type="scientific">[Candida] jaroonii</name>
    <dbReference type="NCBI Taxonomy" id="467808"/>
    <lineage>
        <taxon>Eukaryota</taxon>
        <taxon>Fungi</taxon>
        <taxon>Dikarya</taxon>
        <taxon>Ascomycota</taxon>
        <taxon>Saccharomycotina</taxon>
        <taxon>Pichiomycetes</taxon>
        <taxon>Debaryomycetaceae</taxon>
        <taxon>Yamadazyma</taxon>
    </lineage>
</organism>
<comment type="caution">
    <text evidence="1">The sequence shown here is derived from an EMBL/GenBank/DDBJ whole genome shotgun (WGS) entry which is preliminary data.</text>
</comment>
<evidence type="ECO:0000313" key="1">
    <source>
        <dbReference type="EMBL" id="CAH6721417.1"/>
    </source>
</evidence>